<evidence type="ECO:0000313" key="3">
    <source>
        <dbReference type="Proteomes" id="UP000815325"/>
    </source>
</evidence>
<evidence type="ECO:0000256" key="1">
    <source>
        <dbReference type="SAM" id="MobiDB-lite"/>
    </source>
</evidence>
<comment type="caution">
    <text evidence="2">The sequence shown here is derived from an EMBL/GenBank/DDBJ whole genome shotgun (WGS) entry which is preliminary data.</text>
</comment>
<dbReference type="PROSITE" id="PS51386">
    <property type="entry name" value="RINT1_TIP20"/>
    <property type="match status" value="1"/>
</dbReference>
<dbReference type="PANTHER" id="PTHR13520">
    <property type="entry name" value="RAD50-INTERACTING PROTEIN 1 RINT-1"/>
    <property type="match status" value="1"/>
</dbReference>
<dbReference type="PANTHER" id="PTHR13520:SF0">
    <property type="entry name" value="RAD50-INTERACTING PROTEIN 1"/>
    <property type="match status" value="1"/>
</dbReference>
<name>A0ABQ7GHN4_DUNSA</name>
<gene>
    <name evidence="2" type="ORF">DUNSADRAFT_9369</name>
</gene>
<evidence type="ECO:0000313" key="2">
    <source>
        <dbReference type="EMBL" id="KAF5834092.1"/>
    </source>
</evidence>
<accession>A0ABQ7GHN4</accession>
<reference evidence="2" key="1">
    <citation type="submission" date="2017-08" db="EMBL/GenBank/DDBJ databases">
        <authorList>
            <person name="Polle J.E."/>
            <person name="Barry K."/>
            <person name="Cushman J."/>
            <person name="Schmutz J."/>
            <person name="Tran D."/>
            <person name="Hathwaick L.T."/>
            <person name="Yim W.C."/>
            <person name="Jenkins J."/>
            <person name="Mckie-Krisberg Z.M."/>
            <person name="Prochnik S."/>
            <person name="Lindquist E."/>
            <person name="Dockter R.B."/>
            <person name="Adam C."/>
            <person name="Molina H."/>
            <person name="Bunkerborg J."/>
            <person name="Jin E."/>
            <person name="Buchheim M."/>
            <person name="Magnuson J."/>
        </authorList>
    </citation>
    <scope>NUCLEOTIDE SEQUENCE</scope>
    <source>
        <strain evidence="2">CCAP 19/18</strain>
    </source>
</reference>
<proteinExistence type="predicted"/>
<keyword evidence="3" id="KW-1185">Reference proteome</keyword>
<dbReference type="InterPro" id="IPR007528">
    <property type="entry name" value="RINT1_Tip20"/>
</dbReference>
<dbReference type="EMBL" id="MU069775">
    <property type="protein sequence ID" value="KAF5834092.1"/>
    <property type="molecule type" value="Genomic_DNA"/>
</dbReference>
<sequence length="501" mass="54226">MRAKQQTLPAQANATGPDSLSQGTASQALEEVPVLWAASAALVPPLQARLQAHFAPTTAAGRLDQPEWLFQTVLRLVQEHVGHVACLQPGLESAGLSGHCHMAVEYARAMRDATKAVLRTARLPALQELWDQDQEEVAGELWRQQVREAIEFEAKLAPFLGAPQGVLATRVLPDPLLAASVLRAITDDPEYMAVWIAAERQSALARLQEVMGDPKAWMPPPPEEDDQQAGPGILPAPHAQGGWQQEFNPPRVAEVLMDIISSVVDISRSTPNAEAQKALLDGAGGPILEAMTERLSERLEQAAASNSILSEAWAPRVGACVAAARYLHHMALPQKIPARSECLIRYFRRKQNILQLRAAVGYKEAVESADSYPTHSGAAGTVTPILEPAMALLQAGLHALAPALDGPSFRDIWRAVTVPVNRFLFNYVATEAYFSPAGAHQEMLAAARLLTLGDQDTQEVVRKASTQAAMGEPLWREPWLAQLGVGCLSAQQVIAVVERRV</sequence>
<dbReference type="Proteomes" id="UP000815325">
    <property type="component" value="Unassembled WGS sequence"/>
</dbReference>
<organism evidence="2 3">
    <name type="scientific">Dunaliella salina</name>
    <name type="common">Green alga</name>
    <name type="synonym">Protococcus salinus</name>
    <dbReference type="NCBI Taxonomy" id="3046"/>
    <lineage>
        <taxon>Eukaryota</taxon>
        <taxon>Viridiplantae</taxon>
        <taxon>Chlorophyta</taxon>
        <taxon>core chlorophytes</taxon>
        <taxon>Chlorophyceae</taxon>
        <taxon>CS clade</taxon>
        <taxon>Chlamydomonadales</taxon>
        <taxon>Dunaliellaceae</taxon>
        <taxon>Dunaliella</taxon>
    </lineage>
</organism>
<protein>
    <submittedName>
        <fullName evidence="2">TIP-1 family-domain-containing protein</fullName>
    </submittedName>
</protein>
<feature type="region of interest" description="Disordered" evidence="1">
    <location>
        <begin position="1"/>
        <end position="24"/>
    </location>
</feature>
<dbReference type="Pfam" id="PF04437">
    <property type="entry name" value="RINT1_TIP1"/>
    <property type="match status" value="1"/>
</dbReference>